<name>A0A2A9EDT4_9MICO</name>
<dbReference type="Proteomes" id="UP000221394">
    <property type="component" value="Unassembled WGS sequence"/>
</dbReference>
<gene>
    <name evidence="1" type="ORF">ATL41_1822</name>
</gene>
<protein>
    <submittedName>
        <fullName evidence="1">Uncharacterized protein</fullName>
    </submittedName>
</protein>
<comment type="caution">
    <text evidence="1">The sequence shown here is derived from an EMBL/GenBank/DDBJ whole genome shotgun (WGS) entry which is preliminary data.</text>
</comment>
<dbReference type="EMBL" id="PDJH01000001">
    <property type="protein sequence ID" value="PFG37074.1"/>
    <property type="molecule type" value="Genomic_DNA"/>
</dbReference>
<keyword evidence="2" id="KW-1185">Reference proteome</keyword>
<reference evidence="1 2" key="1">
    <citation type="submission" date="2017-10" db="EMBL/GenBank/DDBJ databases">
        <title>Sequencing the genomes of 1000 actinobacteria strains.</title>
        <authorList>
            <person name="Klenk H.-P."/>
        </authorList>
    </citation>
    <scope>NUCLEOTIDE SEQUENCE [LARGE SCALE GENOMIC DNA]</scope>
    <source>
        <strain evidence="1 2">DSM 21574</strain>
    </source>
</reference>
<organism evidence="1 2">
    <name type="scientific">Flavimobilis soli</name>
    <dbReference type="NCBI Taxonomy" id="442709"/>
    <lineage>
        <taxon>Bacteria</taxon>
        <taxon>Bacillati</taxon>
        <taxon>Actinomycetota</taxon>
        <taxon>Actinomycetes</taxon>
        <taxon>Micrococcales</taxon>
        <taxon>Jonesiaceae</taxon>
        <taxon>Flavimobilis</taxon>
    </lineage>
</organism>
<dbReference type="AlphaFoldDB" id="A0A2A9EDT4"/>
<proteinExistence type="predicted"/>
<evidence type="ECO:0000313" key="2">
    <source>
        <dbReference type="Proteomes" id="UP000221394"/>
    </source>
</evidence>
<accession>A0A2A9EDT4</accession>
<evidence type="ECO:0000313" key="1">
    <source>
        <dbReference type="EMBL" id="PFG37074.1"/>
    </source>
</evidence>
<sequence>MAVVGLDSVVNESSARVEVTSIELEGAAGIDLIGAALVRGETEGFLGVASGAADGRIDDRHVPLEPGADATVQVTLRKTAVGDGTATALRVLFESDGKKGALRTSTTIRLRGAGQDCASVSDLAKG</sequence>